<dbReference type="GO" id="GO:0009063">
    <property type="term" value="P:amino acid catabolic process"/>
    <property type="evidence" value="ECO:0007669"/>
    <property type="project" value="TreeGrafter"/>
</dbReference>
<dbReference type="Proteomes" id="UP000236732">
    <property type="component" value="Unassembled WGS sequence"/>
</dbReference>
<feature type="region of interest" description="Disordered" evidence="1">
    <location>
        <begin position="585"/>
        <end position="605"/>
    </location>
</feature>
<dbReference type="PANTHER" id="PTHR10742">
    <property type="entry name" value="FLAVIN MONOAMINE OXIDASE"/>
    <property type="match status" value="1"/>
</dbReference>
<dbReference type="Gene3D" id="3.50.50.60">
    <property type="entry name" value="FAD/NAD(P)-binding domain"/>
    <property type="match status" value="1"/>
</dbReference>
<dbReference type="InterPro" id="IPR036188">
    <property type="entry name" value="FAD/NAD-bd_sf"/>
</dbReference>
<reference evidence="3 4" key="1">
    <citation type="submission" date="2016-10" db="EMBL/GenBank/DDBJ databases">
        <authorList>
            <person name="de Groot N.N."/>
        </authorList>
    </citation>
    <scope>NUCLEOTIDE SEQUENCE [LARGE SCALE GENOMIC DNA]</scope>
    <source>
        <strain evidence="3 4">CGMCC 4.7037</strain>
    </source>
</reference>
<dbReference type="OrthoDB" id="8845488at2"/>
<organism evidence="3 4">
    <name type="scientific">Nonomuraea solani</name>
    <dbReference type="NCBI Taxonomy" id="1144553"/>
    <lineage>
        <taxon>Bacteria</taxon>
        <taxon>Bacillati</taxon>
        <taxon>Actinomycetota</taxon>
        <taxon>Actinomycetes</taxon>
        <taxon>Streptosporangiales</taxon>
        <taxon>Streptosporangiaceae</taxon>
        <taxon>Nonomuraea</taxon>
    </lineage>
</organism>
<evidence type="ECO:0000313" key="3">
    <source>
        <dbReference type="EMBL" id="SEG96871.1"/>
    </source>
</evidence>
<dbReference type="Gene3D" id="3.90.660.10">
    <property type="match status" value="1"/>
</dbReference>
<dbReference type="InterPro" id="IPR050281">
    <property type="entry name" value="Flavin_monoamine_oxidase"/>
</dbReference>
<dbReference type="Gene3D" id="1.10.405.40">
    <property type="match status" value="1"/>
</dbReference>
<feature type="compositionally biased region" description="Basic and acidic residues" evidence="1">
    <location>
        <begin position="592"/>
        <end position="605"/>
    </location>
</feature>
<gene>
    <name evidence="3" type="ORF">SAMN05444920_110138</name>
</gene>
<protein>
    <submittedName>
        <fullName evidence="3">Tryptophan 2-monooxygenase</fullName>
    </submittedName>
</protein>
<dbReference type="RefSeq" id="WP_103959732.1">
    <property type="nucleotide sequence ID" value="NZ_FNVT01000010.1"/>
</dbReference>
<evidence type="ECO:0000256" key="1">
    <source>
        <dbReference type="SAM" id="MobiDB-lite"/>
    </source>
</evidence>
<dbReference type="Pfam" id="PF01593">
    <property type="entry name" value="Amino_oxidase"/>
    <property type="match status" value="1"/>
</dbReference>
<dbReference type="SUPFAM" id="SSF51905">
    <property type="entry name" value="FAD/NAD(P)-binding domain"/>
    <property type="match status" value="1"/>
</dbReference>
<sequence length="605" mass="67052">MIPSRPRSIRTTQAVDRLPDFPFDYGDYLAPDPSGRRKFIGTLPQGALGRPVAVIGAGAAGLCAAYELMRIGLRPVVFEAETDATGRPRIGGRMHTLTLDPNDPAKAEMGCMRFPSSAVTQHQYAEQFGLTYKLFPDPFVEEAVGMTTVDIDGKQYSAANIDDFQRRYPMFAQISQAWNEALEQVGFTELAKAIESGDTEAVKRLWNPLVRRYDSTSFYEFLVESGAMTREQIRVFGLVGFGTGGWDSFYDISWLEMLRMLVTGMDADQMLLVEGSSAFAEGFWTHAPDDIRHWAKGTSLAALHGGGPPRGRVIAMEGSRVQPGWIDLTLDGGVTETFQAVLLTPQLHAIETQIALPRNFPPSSGQIPLFGDKLWSSIHKTSYWQSAKTFSLMPAPFWKDGAGRYRMGVTLSDSLPRATYVFDYGQYGPVPPGRNGAAVALSYTWAEDAMKVSASTLRERVTLFDRELSRVHPQLSQAIWSNCRPDNSVTISWENEPNFRGLCKFNRPGQYDLQWNLFSHFMKNKVTGEPSNNLFLAGDDISWSAGWVNHALQSGLNAAWGIAKLAFGADTRANPGPGDLWDTFAPLQPAELPRRPRNHDSTRKG</sequence>
<dbReference type="InterPro" id="IPR002937">
    <property type="entry name" value="Amino_oxidase"/>
</dbReference>
<name>A0A1H6EI15_9ACTN</name>
<evidence type="ECO:0000259" key="2">
    <source>
        <dbReference type="Pfam" id="PF01593"/>
    </source>
</evidence>
<keyword evidence="4" id="KW-1185">Reference proteome</keyword>
<dbReference type="SUPFAM" id="SSF54373">
    <property type="entry name" value="FAD-linked reductases, C-terminal domain"/>
    <property type="match status" value="1"/>
</dbReference>
<dbReference type="GO" id="GO:0004497">
    <property type="term" value="F:monooxygenase activity"/>
    <property type="evidence" value="ECO:0007669"/>
    <property type="project" value="UniProtKB-KW"/>
</dbReference>
<dbReference type="EMBL" id="FNVT01000010">
    <property type="protein sequence ID" value="SEG96871.1"/>
    <property type="molecule type" value="Genomic_DNA"/>
</dbReference>
<keyword evidence="3" id="KW-0560">Oxidoreductase</keyword>
<evidence type="ECO:0000313" key="4">
    <source>
        <dbReference type="Proteomes" id="UP000236732"/>
    </source>
</evidence>
<keyword evidence="3" id="KW-0503">Monooxygenase</keyword>
<feature type="domain" description="Amine oxidase" evidence="2">
    <location>
        <begin position="60"/>
        <end position="562"/>
    </location>
</feature>
<accession>A0A1H6EI15</accession>
<dbReference type="AlphaFoldDB" id="A0A1H6EI15"/>
<proteinExistence type="predicted"/>
<dbReference type="PANTHER" id="PTHR10742:SF342">
    <property type="entry name" value="AMINE OXIDASE"/>
    <property type="match status" value="1"/>
</dbReference>
<dbReference type="GO" id="GO:0001716">
    <property type="term" value="F:L-amino-acid oxidase activity"/>
    <property type="evidence" value="ECO:0007669"/>
    <property type="project" value="TreeGrafter"/>
</dbReference>